<accession>V6SQ02</accession>
<dbReference type="EMBL" id="AVGG01000005">
    <property type="protein sequence ID" value="ESU28758.1"/>
    <property type="molecule type" value="Genomic_DNA"/>
</dbReference>
<comment type="caution">
    <text evidence="1">The sequence shown here is derived from an EMBL/GenBank/DDBJ whole genome shotgun (WGS) entry which is preliminary data.</text>
</comment>
<gene>
    <name evidence="1" type="ORF">FLJC2902T_13530</name>
</gene>
<proteinExistence type="predicted"/>
<organism evidence="1 2">
    <name type="scientific">Flavobacterium limnosediminis JC2902</name>
    <dbReference type="NCBI Taxonomy" id="1341181"/>
    <lineage>
        <taxon>Bacteria</taxon>
        <taxon>Pseudomonadati</taxon>
        <taxon>Bacteroidota</taxon>
        <taxon>Flavobacteriia</taxon>
        <taxon>Flavobacteriales</taxon>
        <taxon>Flavobacteriaceae</taxon>
        <taxon>Flavobacterium</taxon>
    </lineage>
</organism>
<dbReference type="AlphaFoldDB" id="V6SQ02"/>
<reference evidence="1 2" key="1">
    <citation type="submission" date="2013-08" db="EMBL/GenBank/DDBJ databases">
        <title>Flavobacterium limnosediminis JC2902 genome sequencing.</title>
        <authorList>
            <person name="Lee K."/>
            <person name="Yi H."/>
            <person name="Park S."/>
            <person name="Chun J."/>
        </authorList>
    </citation>
    <scope>NUCLEOTIDE SEQUENCE [LARGE SCALE GENOMIC DNA]</scope>
    <source>
        <strain evidence="1 2">JC2902</strain>
    </source>
</reference>
<dbReference type="Proteomes" id="UP000018004">
    <property type="component" value="Unassembled WGS sequence"/>
</dbReference>
<protein>
    <submittedName>
        <fullName evidence="1">Uncharacterized protein</fullName>
    </submittedName>
</protein>
<dbReference type="PATRIC" id="fig|1341181.4.peg.1331"/>
<evidence type="ECO:0000313" key="2">
    <source>
        <dbReference type="Proteomes" id="UP000018004"/>
    </source>
</evidence>
<keyword evidence="2" id="KW-1185">Reference proteome</keyword>
<evidence type="ECO:0000313" key="1">
    <source>
        <dbReference type="EMBL" id="ESU28758.1"/>
    </source>
</evidence>
<name>V6SQ02_9FLAO</name>
<sequence>MVYSCFLEMPSIFRKQTPLNTANCSLNTVLASPKIKH</sequence>